<dbReference type="AlphaFoldDB" id="A0A0C2ICY8"/>
<gene>
    <name evidence="2" type="ORF">RF11_07884</name>
</gene>
<feature type="signal peptide" evidence="1">
    <location>
        <begin position="1"/>
        <end position="24"/>
    </location>
</feature>
<dbReference type="EMBL" id="JWZT01004760">
    <property type="protein sequence ID" value="KII63203.1"/>
    <property type="molecule type" value="Genomic_DNA"/>
</dbReference>
<proteinExistence type="predicted"/>
<keyword evidence="1" id="KW-0732">Signal</keyword>
<evidence type="ECO:0000256" key="1">
    <source>
        <dbReference type="SAM" id="SignalP"/>
    </source>
</evidence>
<sequence length="170" mass="19425">MMWMNVNFFVVITVVCSTWKISHCQLYLCTLRVDKLSYVTKSAFLTDCTKDKCLRKPGQVRTLKMTFTPLVFSQTAKMTVEDHMWGSLGAGTKYIDVDLCSEGYIECPVFPNATYTIEYSLNNVSLYEPEDHNFYEAWTSFKIANEEDTIIGCVKSLASPEGVDPKRHRS</sequence>
<comment type="caution">
    <text evidence="2">The sequence shown here is derived from an EMBL/GenBank/DDBJ whole genome shotgun (WGS) entry which is preliminary data.</text>
</comment>
<dbReference type="Proteomes" id="UP000031668">
    <property type="component" value="Unassembled WGS sequence"/>
</dbReference>
<evidence type="ECO:0000313" key="2">
    <source>
        <dbReference type="EMBL" id="KII63203.1"/>
    </source>
</evidence>
<name>A0A0C2ICY8_THEKT</name>
<organism evidence="2 3">
    <name type="scientific">Thelohanellus kitauei</name>
    <name type="common">Myxosporean</name>
    <dbReference type="NCBI Taxonomy" id="669202"/>
    <lineage>
        <taxon>Eukaryota</taxon>
        <taxon>Metazoa</taxon>
        <taxon>Cnidaria</taxon>
        <taxon>Myxozoa</taxon>
        <taxon>Myxosporea</taxon>
        <taxon>Bivalvulida</taxon>
        <taxon>Platysporina</taxon>
        <taxon>Myxobolidae</taxon>
        <taxon>Thelohanellus</taxon>
    </lineage>
</organism>
<protein>
    <recommendedName>
        <fullName evidence="4">MD-2-related lipid-recognition domain-containing protein</fullName>
    </recommendedName>
</protein>
<dbReference type="SUPFAM" id="SSF81296">
    <property type="entry name" value="E set domains"/>
    <property type="match status" value="1"/>
</dbReference>
<feature type="chain" id="PRO_5002150303" description="MD-2-related lipid-recognition domain-containing protein" evidence="1">
    <location>
        <begin position="25"/>
        <end position="170"/>
    </location>
</feature>
<reference evidence="2 3" key="1">
    <citation type="journal article" date="2014" name="Genome Biol. Evol.">
        <title>The genome of the myxosporean Thelohanellus kitauei shows adaptations to nutrient acquisition within its fish host.</title>
        <authorList>
            <person name="Yang Y."/>
            <person name="Xiong J."/>
            <person name="Zhou Z."/>
            <person name="Huo F."/>
            <person name="Miao W."/>
            <person name="Ran C."/>
            <person name="Liu Y."/>
            <person name="Zhang J."/>
            <person name="Feng J."/>
            <person name="Wang M."/>
            <person name="Wang M."/>
            <person name="Wang L."/>
            <person name="Yao B."/>
        </authorList>
    </citation>
    <scope>NUCLEOTIDE SEQUENCE [LARGE SCALE GENOMIC DNA]</scope>
    <source>
        <strain evidence="2">Wuqing</strain>
    </source>
</reference>
<accession>A0A0C2ICY8</accession>
<evidence type="ECO:0008006" key="4">
    <source>
        <dbReference type="Google" id="ProtNLM"/>
    </source>
</evidence>
<evidence type="ECO:0000313" key="3">
    <source>
        <dbReference type="Proteomes" id="UP000031668"/>
    </source>
</evidence>
<keyword evidence="3" id="KW-1185">Reference proteome</keyword>
<dbReference type="InterPro" id="IPR014756">
    <property type="entry name" value="Ig_E-set"/>
</dbReference>
<dbReference type="Gene3D" id="2.60.40.770">
    <property type="match status" value="1"/>
</dbReference>